<accession>A0A8H7XZJ2</accession>
<proteinExistence type="predicted"/>
<organism evidence="1">
    <name type="scientific">Psilocybe cubensis</name>
    <name type="common">Psychedelic mushroom</name>
    <name type="synonym">Stropharia cubensis</name>
    <dbReference type="NCBI Taxonomy" id="181762"/>
    <lineage>
        <taxon>Eukaryota</taxon>
        <taxon>Fungi</taxon>
        <taxon>Dikarya</taxon>
        <taxon>Basidiomycota</taxon>
        <taxon>Agaricomycotina</taxon>
        <taxon>Agaricomycetes</taxon>
        <taxon>Agaricomycetidae</taxon>
        <taxon>Agaricales</taxon>
        <taxon>Agaricineae</taxon>
        <taxon>Strophariaceae</taxon>
        <taxon>Psilocybe</taxon>
    </lineage>
</organism>
<reference evidence="1" key="1">
    <citation type="submission" date="2021-02" db="EMBL/GenBank/DDBJ databases">
        <title>Psilocybe cubensis genome.</title>
        <authorList>
            <person name="Mckernan K.J."/>
            <person name="Crawford S."/>
            <person name="Trippe A."/>
            <person name="Kane L.T."/>
            <person name="Mclaughlin S."/>
        </authorList>
    </citation>
    <scope>NUCLEOTIDE SEQUENCE [LARGE SCALE GENOMIC DNA]</scope>
    <source>
        <strain evidence="1">MGC-MH-2018</strain>
    </source>
</reference>
<dbReference type="AlphaFoldDB" id="A0A8H7XZJ2"/>
<dbReference type="EMBL" id="JAFIQS010000006">
    <property type="protein sequence ID" value="KAG5168450.1"/>
    <property type="molecule type" value="Genomic_DNA"/>
</dbReference>
<sequence>MLHSYFTVNGSRIFTPPVYGQTFLADKEAIQGQNPTLKPELVKQFAHLLPWLNIPNEVEKAVAERDQGYCIMSGACGQDKVAVTWIIPPAFLPIVSAVPGTGFKHYADICIPSNALTMHRDLVDDFWDNAFGVDVEDNYRLVIFRDLGQAGKLLEGITTPFYRSQGRSGPDDIFFRIHFIQCLLTHFIGGDIKDQYTKDDIREWRDRREVYEVIVSSEDYEL</sequence>
<comment type="caution">
    <text evidence="1">The sequence shown here is derived from an EMBL/GenBank/DDBJ whole genome shotgun (WGS) entry which is preliminary data.</text>
</comment>
<gene>
    <name evidence="1" type="ORF">JR316_007050</name>
</gene>
<name>A0A8H7XZJ2_PSICU</name>
<protein>
    <submittedName>
        <fullName evidence="1">Uncharacterized protein</fullName>
    </submittedName>
</protein>
<evidence type="ECO:0000313" key="1">
    <source>
        <dbReference type="EMBL" id="KAG5168450.1"/>
    </source>
</evidence>